<accession>A0ABZ1FUI2</accession>
<comment type="catalytic activity">
    <reaction evidence="8">
        <text>3-phosphoshikimate + phosphoenolpyruvate = 5-O-(1-carboxyvinyl)-3-phosphoshikimate + phosphate</text>
        <dbReference type="Rhea" id="RHEA:21256"/>
        <dbReference type="ChEBI" id="CHEBI:43474"/>
        <dbReference type="ChEBI" id="CHEBI:57701"/>
        <dbReference type="ChEBI" id="CHEBI:58702"/>
        <dbReference type="ChEBI" id="CHEBI:145989"/>
        <dbReference type="EC" id="2.5.1.19"/>
    </reaction>
    <physiologicalReaction direction="left-to-right" evidence="8">
        <dbReference type="Rhea" id="RHEA:21257"/>
    </physiologicalReaction>
</comment>
<keyword evidence="5" id="KW-0808">Transferase</keyword>
<reference evidence="10 11" key="1">
    <citation type="submission" date="2022-10" db="EMBL/GenBank/DDBJ databases">
        <title>The complete genomes of actinobacterial strains from the NBC collection.</title>
        <authorList>
            <person name="Joergensen T.S."/>
            <person name="Alvarez Arevalo M."/>
            <person name="Sterndorff E.B."/>
            <person name="Faurdal D."/>
            <person name="Vuksanovic O."/>
            <person name="Mourched A.-S."/>
            <person name="Charusanti P."/>
            <person name="Shaw S."/>
            <person name="Blin K."/>
            <person name="Weber T."/>
        </authorList>
    </citation>
    <scope>NUCLEOTIDE SEQUENCE [LARGE SCALE GENOMIC DNA]</scope>
    <source>
        <strain evidence="10 11">NBC 01774</strain>
    </source>
</reference>
<evidence type="ECO:0000259" key="9">
    <source>
        <dbReference type="Pfam" id="PF00275"/>
    </source>
</evidence>
<dbReference type="RefSeq" id="WP_326623363.1">
    <property type="nucleotide sequence ID" value="NZ_CP109106.1"/>
</dbReference>
<protein>
    <recommendedName>
        <fullName evidence="3">3-phosphoshikimate 1-carboxyvinyltransferase</fullName>
        <ecNumber evidence="3">2.5.1.19</ecNumber>
    </recommendedName>
    <alternativeName>
        <fullName evidence="7">5-enolpyruvylshikimate-3-phosphate synthase</fullName>
    </alternativeName>
</protein>
<dbReference type="SUPFAM" id="SSF55205">
    <property type="entry name" value="EPT/RTPC-like"/>
    <property type="match status" value="1"/>
</dbReference>
<comment type="pathway">
    <text evidence="1">Metabolic intermediate biosynthesis; chorismate biosynthesis; chorismate from D-erythrose 4-phosphate and phosphoenolpyruvate: step 6/7.</text>
</comment>
<dbReference type="PANTHER" id="PTHR21090:SF5">
    <property type="entry name" value="PENTAFUNCTIONAL AROM POLYPEPTIDE"/>
    <property type="match status" value="1"/>
</dbReference>
<gene>
    <name evidence="10" type="ORF">OG863_40605</name>
</gene>
<dbReference type="InterPro" id="IPR036968">
    <property type="entry name" value="Enolpyruvate_Tfrase_sf"/>
</dbReference>
<dbReference type="Pfam" id="PF00275">
    <property type="entry name" value="EPSP_synthase"/>
    <property type="match status" value="1"/>
</dbReference>
<evidence type="ECO:0000256" key="2">
    <source>
        <dbReference type="ARBA" id="ARBA00009948"/>
    </source>
</evidence>
<evidence type="ECO:0000256" key="3">
    <source>
        <dbReference type="ARBA" id="ARBA00012450"/>
    </source>
</evidence>
<dbReference type="PANTHER" id="PTHR21090">
    <property type="entry name" value="AROM/DEHYDROQUINATE SYNTHASE"/>
    <property type="match status" value="1"/>
</dbReference>
<comment type="similarity">
    <text evidence="2">Belongs to the EPSP synthase family.</text>
</comment>
<name>A0ABZ1FUI2_9ACTN</name>
<dbReference type="InterPro" id="IPR001986">
    <property type="entry name" value="Enolpyruvate_Tfrase_dom"/>
</dbReference>
<keyword evidence="11" id="KW-1185">Reference proteome</keyword>
<proteinExistence type="inferred from homology"/>
<evidence type="ECO:0000256" key="6">
    <source>
        <dbReference type="ARBA" id="ARBA00023141"/>
    </source>
</evidence>
<dbReference type="PIRSF" id="PIRSF000505">
    <property type="entry name" value="EPSPS"/>
    <property type="match status" value="1"/>
</dbReference>
<evidence type="ECO:0000256" key="1">
    <source>
        <dbReference type="ARBA" id="ARBA00004811"/>
    </source>
</evidence>
<feature type="domain" description="Enolpyruvate transferase" evidence="9">
    <location>
        <begin position="10"/>
        <end position="429"/>
    </location>
</feature>
<organism evidence="10 11">
    <name type="scientific">Streptomyces decoyicus</name>
    <dbReference type="NCBI Taxonomy" id="249567"/>
    <lineage>
        <taxon>Bacteria</taxon>
        <taxon>Bacillati</taxon>
        <taxon>Actinomycetota</taxon>
        <taxon>Actinomycetes</taxon>
        <taxon>Kitasatosporales</taxon>
        <taxon>Streptomycetaceae</taxon>
        <taxon>Streptomyces</taxon>
    </lineage>
</organism>
<dbReference type="Gene3D" id="3.65.10.10">
    <property type="entry name" value="Enolpyruvate transferase domain"/>
    <property type="match status" value="2"/>
</dbReference>
<dbReference type="EMBL" id="CP109106">
    <property type="protein sequence ID" value="WSB73731.1"/>
    <property type="molecule type" value="Genomic_DNA"/>
</dbReference>
<evidence type="ECO:0000256" key="8">
    <source>
        <dbReference type="ARBA" id="ARBA00044633"/>
    </source>
</evidence>
<sequence>MTSISPATEGIAGTARIPQSKPHMQRALLLSLLANAPSTIVSPAWSSEARSLFESVQEFGLNISDHDTNMLSVSGVGKSLSAKSAKISAVGSAFNFRTMAAVACLSPGETVLEGNASMLSRPVREFLSFIPELGGTVDDISDPAHLRVRVRGGRRLGGTTTVDTRHSSQVLTSVLLVAPLADETVRIRCTHPGPVGEGYVDLTVAMMREQGALVERDGPAFLVRPSAYGSRVHHLGSDFTALSYLAGTVATAADGQLTIADYHPSLLSSESEFLEVLGRLGIRTTYDPVQRSLHIDRTAPAARHVEIDGRNIPTVVPTLAAVAPFIDARVTLRNAAHVNNHKCRRVEVMVQELRQMGCVIDPTYDRDGRIDGFTTQGRQSPGGGTTVDSHGDHRIFLSLATASLGCRRPTTIDGVEHLHASFPDYLDALAGIGATVTGAPARGDLITA</sequence>
<evidence type="ECO:0000256" key="7">
    <source>
        <dbReference type="ARBA" id="ARBA00030046"/>
    </source>
</evidence>
<evidence type="ECO:0000256" key="4">
    <source>
        <dbReference type="ARBA" id="ARBA00022605"/>
    </source>
</evidence>
<evidence type="ECO:0000313" key="10">
    <source>
        <dbReference type="EMBL" id="WSB73731.1"/>
    </source>
</evidence>
<keyword evidence="6" id="KW-0057">Aromatic amino acid biosynthesis</keyword>
<keyword evidence="4" id="KW-0028">Amino-acid biosynthesis</keyword>
<dbReference type="Proteomes" id="UP001344251">
    <property type="component" value="Chromosome"/>
</dbReference>
<dbReference type="InterPro" id="IPR013792">
    <property type="entry name" value="RNA3'P_cycl/enolpyr_Trfase_a/b"/>
</dbReference>
<evidence type="ECO:0000313" key="11">
    <source>
        <dbReference type="Proteomes" id="UP001344251"/>
    </source>
</evidence>
<dbReference type="InterPro" id="IPR006264">
    <property type="entry name" value="EPSP_synthase"/>
</dbReference>
<evidence type="ECO:0000256" key="5">
    <source>
        <dbReference type="ARBA" id="ARBA00022679"/>
    </source>
</evidence>
<dbReference type="EC" id="2.5.1.19" evidence="3"/>